<evidence type="ECO:0000313" key="2">
    <source>
        <dbReference type="Proteomes" id="UP000051658"/>
    </source>
</evidence>
<organism evidence="1 2">
    <name type="scientific">Carnobacterium divergens DSM 20623</name>
    <dbReference type="NCBI Taxonomy" id="1449336"/>
    <lineage>
        <taxon>Bacteria</taxon>
        <taxon>Bacillati</taxon>
        <taxon>Bacillota</taxon>
        <taxon>Bacilli</taxon>
        <taxon>Lactobacillales</taxon>
        <taxon>Carnobacteriaceae</taxon>
        <taxon>Carnobacterium</taxon>
    </lineage>
</organism>
<protein>
    <submittedName>
        <fullName evidence="1">Uncharacterized protein</fullName>
    </submittedName>
</protein>
<comment type="caution">
    <text evidence="1">The sequence shown here is derived from an EMBL/GenBank/DDBJ whole genome shotgun (WGS) entry which is preliminary data.</text>
</comment>
<evidence type="ECO:0000313" key="1">
    <source>
        <dbReference type="EMBL" id="KRN57436.1"/>
    </source>
</evidence>
<keyword evidence="2" id="KW-1185">Reference proteome</keyword>
<name>A0A0R2I5B4_CARDV</name>
<dbReference type="AlphaFoldDB" id="A0A0R2I5B4"/>
<proteinExistence type="predicted"/>
<dbReference type="Proteomes" id="UP000051658">
    <property type="component" value="Unassembled WGS sequence"/>
</dbReference>
<reference evidence="1 2" key="1">
    <citation type="journal article" date="2015" name="Genome Announc.">
        <title>Expanding the biotechnology potential of lactobacilli through comparative genomics of 213 strains and associated genera.</title>
        <authorList>
            <person name="Sun Z."/>
            <person name="Harris H.M."/>
            <person name="McCann A."/>
            <person name="Guo C."/>
            <person name="Argimon S."/>
            <person name="Zhang W."/>
            <person name="Yang X."/>
            <person name="Jeffery I.B."/>
            <person name="Cooney J.C."/>
            <person name="Kagawa T.F."/>
            <person name="Liu W."/>
            <person name="Song Y."/>
            <person name="Salvetti E."/>
            <person name="Wrobel A."/>
            <person name="Rasinkangas P."/>
            <person name="Parkhill J."/>
            <person name="Rea M.C."/>
            <person name="O'Sullivan O."/>
            <person name="Ritari J."/>
            <person name="Douillard F.P."/>
            <person name="Paul Ross R."/>
            <person name="Yang R."/>
            <person name="Briner A.E."/>
            <person name="Felis G.E."/>
            <person name="de Vos W.M."/>
            <person name="Barrangou R."/>
            <person name="Klaenhammer T.R."/>
            <person name="Caufield P.W."/>
            <person name="Cui Y."/>
            <person name="Zhang H."/>
            <person name="O'Toole P.W."/>
        </authorList>
    </citation>
    <scope>NUCLEOTIDE SEQUENCE [LARGE SCALE GENOMIC DNA]</scope>
    <source>
        <strain evidence="1 2">DSM 20623</strain>
    </source>
</reference>
<accession>A0A0R2I5B4</accession>
<dbReference type="EMBL" id="JQBS01000007">
    <property type="protein sequence ID" value="KRN57436.1"/>
    <property type="molecule type" value="Genomic_DNA"/>
</dbReference>
<sequence length="600" mass="66943">MKEEYIMLKKQKKLIALIFSISLIGVTVYGNVEFLKGQIFAETSEESSISEIRKTSSAERNKLEKTLVTELEKSQIPSQQVERITKEATEDGWVVGKYTDFIEEGGNKISWKYGEAWSYTYNNNTWIYGDGNAIGAALIVNDNFLPGTNELVWGGGFFWANQAESVYAKNPTTNTLSRSFAYKNFQITIFQQLLDDGAVEVSYQVTNKTSVAQKIGVSQKVNILDRTPIRVLNDFKGLNIAQSSLALVPDPETMPNWSVGNNGKLNNFVGYDPKTVNGVGWESGKRQPDSSADLKENKPMSIGNADVVMKNPGVMVQPDESTIFKQIVKLGRMVPPTVTLDQKSGEMYKNERVKITGTIFDSNNHNYRLYLEMDDPDKTLIPLKDFKNVPYQEVQPYEASIEAEHFTIGEHMVSIIGIDEYGTSSVAQKISITKKGINGTPLIQKVAIGESIQTDITKLFENIIGNEPKLKSVSPVDSTTVGFQWADAVLIDADLKEESFKIPVTVYDTKTTTFNDLDNIVLDVKDTALTMSELTTAIQENRLNELILQKSEAEAWQTENGEAVTIEVMSQNVKSQFGQYEATIKAIRKDTNKVHTKKSV</sequence>
<dbReference type="PATRIC" id="fig|1449336.4.peg.427"/>
<gene>
    <name evidence="1" type="ORF">IV74_GL000420</name>
</gene>